<dbReference type="AlphaFoldDB" id="A0A4Y2AIP4"/>
<keyword evidence="2" id="KW-1185">Reference proteome</keyword>
<gene>
    <name evidence="1" type="ORF">AVEN_68375_1</name>
</gene>
<name>A0A4Y2AIP4_ARAVE</name>
<dbReference type="EMBL" id="BGPR01080669">
    <property type="protein sequence ID" value="GBL79732.1"/>
    <property type="molecule type" value="Genomic_DNA"/>
</dbReference>
<proteinExistence type="predicted"/>
<reference evidence="1 2" key="1">
    <citation type="journal article" date="2019" name="Sci. Rep.">
        <title>Orb-weaving spider Araneus ventricosus genome elucidates the spidroin gene catalogue.</title>
        <authorList>
            <person name="Kono N."/>
            <person name="Nakamura H."/>
            <person name="Ohtoshi R."/>
            <person name="Moran D.A.P."/>
            <person name="Shinohara A."/>
            <person name="Yoshida Y."/>
            <person name="Fujiwara M."/>
            <person name="Mori M."/>
            <person name="Tomita M."/>
            <person name="Arakawa K."/>
        </authorList>
    </citation>
    <scope>NUCLEOTIDE SEQUENCE [LARGE SCALE GENOMIC DNA]</scope>
</reference>
<comment type="caution">
    <text evidence="1">The sequence shown here is derived from an EMBL/GenBank/DDBJ whole genome shotgun (WGS) entry which is preliminary data.</text>
</comment>
<organism evidence="1 2">
    <name type="scientific">Araneus ventricosus</name>
    <name type="common">Orbweaver spider</name>
    <name type="synonym">Epeira ventricosa</name>
    <dbReference type="NCBI Taxonomy" id="182803"/>
    <lineage>
        <taxon>Eukaryota</taxon>
        <taxon>Metazoa</taxon>
        <taxon>Ecdysozoa</taxon>
        <taxon>Arthropoda</taxon>
        <taxon>Chelicerata</taxon>
        <taxon>Arachnida</taxon>
        <taxon>Araneae</taxon>
        <taxon>Araneomorphae</taxon>
        <taxon>Entelegynae</taxon>
        <taxon>Araneoidea</taxon>
        <taxon>Araneidae</taxon>
        <taxon>Araneus</taxon>
    </lineage>
</organism>
<protein>
    <submittedName>
        <fullName evidence="1">Uncharacterized protein</fullName>
    </submittedName>
</protein>
<sequence>MADTCWCIASFRDDPHNPKLQVARSRGWNPDRDIRMRSRRYPDDIGGNPYGKYQLIIRSSPKVVSSRRCTAQRYVQLWRSIFHKGDCVQCLSLCTSEMILVCNNL</sequence>
<evidence type="ECO:0000313" key="1">
    <source>
        <dbReference type="EMBL" id="GBL79732.1"/>
    </source>
</evidence>
<dbReference type="Proteomes" id="UP000499080">
    <property type="component" value="Unassembled WGS sequence"/>
</dbReference>
<evidence type="ECO:0000313" key="2">
    <source>
        <dbReference type="Proteomes" id="UP000499080"/>
    </source>
</evidence>
<accession>A0A4Y2AIP4</accession>